<protein>
    <submittedName>
        <fullName evidence="2">Uncharacterized protein YndB with AHSA1/START domain</fullName>
    </submittedName>
</protein>
<keyword evidence="3" id="KW-1185">Reference proteome</keyword>
<dbReference type="Pfam" id="PF10604">
    <property type="entry name" value="Polyketide_cyc2"/>
    <property type="match status" value="1"/>
</dbReference>
<dbReference type="CDD" id="cd07814">
    <property type="entry name" value="SRPBCC_CalC_Aha1-like"/>
    <property type="match status" value="1"/>
</dbReference>
<dbReference type="Proteomes" id="UP000537161">
    <property type="component" value="Unassembled WGS sequence"/>
</dbReference>
<gene>
    <name evidence="2" type="ORF">FHR21_003358</name>
</gene>
<reference evidence="2 3" key="1">
    <citation type="submission" date="2020-08" db="EMBL/GenBank/DDBJ databases">
        <title>Genomic Encyclopedia of Type Strains, Phase IV (KMG-IV): sequencing the most valuable type-strain genomes for metagenomic binning, comparative biology and taxonomic classification.</title>
        <authorList>
            <person name="Goeker M."/>
        </authorList>
    </citation>
    <scope>NUCLEOTIDE SEQUENCE [LARGE SCALE GENOMIC DNA]</scope>
    <source>
        <strain evidence="2 3">DSM 27163</strain>
    </source>
</reference>
<organism evidence="2 3">
    <name type="scientific">Sphingopyxis panaciterrulae</name>
    <dbReference type="NCBI Taxonomy" id="462372"/>
    <lineage>
        <taxon>Bacteria</taxon>
        <taxon>Pseudomonadati</taxon>
        <taxon>Pseudomonadota</taxon>
        <taxon>Alphaproteobacteria</taxon>
        <taxon>Sphingomonadales</taxon>
        <taxon>Sphingomonadaceae</taxon>
        <taxon>Sphingopyxis</taxon>
    </lineage>
</organism>
<name>A0A7W9B871_9SPHN</name>
<dbReference type="InterPro" id="IPR023393">
    <property type="entry name" value="START-like_dom_sf"/>
</dbReference>
<keyword evidence="1" id="KW-0732">Signal</keyword>
<dbReference type="InterPro" id="IPR019587">
    <property type="entry name" value="Polyketide_cyclase/dehydratase"/>
</dbReference>
<dbReference type="EMBL" id="JACIJH010000013">
    <property type="protein sequence ID" value="MBB5707988.1"/>
    <property type="molecule type" value="Genomic_DNA"/>
</dbReference>
<evidence type="ECO:0000256" key="1">
    <source>
        <dbReference type="SAM" id="SignalP"/>
    </source>
</evidence>
<dbReference type="Gene3D" id="3.30.530.20">
    <property type="match status" value="1"/>
</dbReference>
<dbReference type="AlphaFoldDB" id="A0A7W9B871"/>
<dbReference type="SUPFAM" id="SSF55961">
    <property type="entry name" value="Bet v1-like"/>
    <property type="match status" value="1"/>
</dbReference>
<sequence length="204" mass="22263">MQAQRPMTSRVMRGVNAALLLLAASPAAAQQIDVNLASETDGTRTLVHEITVPASLEEVWTALATVDGWRTWAVPLAREVPGFPDHFETGYDAGAEPGAASTIEQQWLERTKPYRVVFRTTRTPEGFPHADAYVRVTSSFLLTSVGAAATRVRLTGNGYPAGPAGDALIAFFREGNRVSLRQLHRRFAEGPIDWTASRSQTDEK</sequence>
<dbReference type="RefSeq" id="WP_184100325.1">
    <property type="nucleotide sequence ID" value="NZ_JACIJH010000013.1"/>
</dbReference>
<comment type="caution">
    <text evidence="2">The sequence shown here is derived from an EMBL/GenBank/DDBJ whole genome shotgun (WGS) entry which is preliminary data.</text>
</comment>
<proteinExistence type="predicted"/>
<accession>A0A7W9B871</accession>
<feature type="signal peptide" evidence="1">
    <location>
        <begin position="1"/>
        <end position="29"/>
    </location>
</feature>
<evidence type="ECO:0000313" key="3">
    <source>
        <dbReference type="Proteomes" id="UP000537161"/>
    </source>
</evidence>
<evidence type="ECO:0000313" key="2">
    <source>
        <dbReference type="EMBL" id="MBB5707988.1"/>
    </source>
</evidence>
<feature type="chain" id="PRO_5031311651" evidence="1">
    <location>
        <begin position="30"/>
        <end position="204"/>
    </location>
</feature>